<evidence type="ECO:0000313" key="4">
    <source>
        <dbReference type="Proteomes" id="UP000054844"/>
    </source>
</evidence>
<feature type="compositionally biased region" description="Low complexity" evidence="1">
    <location>
        <begin position="444"/>
        <end position="456"/>
    </location>
</feature>
<dbReference type="Proteomes" id="UP000054844">
    <property type="component" value="Unassembled WGS sequence"/>
</dbReference>
<accession>A0A1S8D566</accession>
<dbReference type="OrthoDB" id="118811at2"/>
<dbReference type="RefSeq" id="WP_058390576.1">
    <property type="nucleotide sequence ID" value="NZ_LLWF02000023.1"/>
</dbReference>
<dbReference type="Pfam" id="PF07812">
    <property type="entry name" value="TfuA"/>
    <property type="match status" value="1"/>
</dbReference>
<reference evidence="3" key="1">
    <citation type="submission" date="2016-12" db="EMBL/GenBank/DDBJ databases">
        <title>Draft genome sequence of Roseomonas mucosa strain AU37, isolated from a peripheral intravenous catheter.</title>
        <authorList>
            <person name="Choudhury M.A."/>
            <person name="Sidjabat H.E."/>
            <person name="Wailan A.M."/>
            <person name="Zhang L."/>
            <person name="Marsh N.M."/>
            <person name="Rickard C.M."/>
            <person name="Davies M."/>
            <person name="Mcmillan D.J."/>
        </authorList>
    </citation>
    <scope>NUCLEOTIDE SEQUENCE [LARGE SCALE GENOMIC DNA]</scope>
    <source>
        <strain evidence="3">AU37</strain>
    </source>
</reference>
<sequence length="464" mass="49895">MNAPVVFLGPSLPREAARAIAPEAILLPPARQGDLYRAARSLRPRAIGLVDGLFREAPAVWHREILWALSEGIPVLGAASMGALRAAECGAFGMEGVGAVYRAYRDGRFPPFAGPFEDDDEVAILHAPAEAGWIAASDAMVDLRATLAAAWSAGAIGPEGCEALAHALKRLPFPERSHARLLAEAASLPRPGPEALEWLRRHPVAQKRRDAEELLARIVRASPDRRAPGFRFTRSLAWESFLATQAAVPPQGEEQGEKQGGGALLRELAVSDPVAWRELRLTAEGHPGLSVPGAPDAAALEDFRHRHGLWRRSALEAWLAAHDLDEAGLHRLLAREAAVRERLRRPPAPASRDAMLDALRLSGRYAGLKARLAGRQEDREGEDRDLPGEAVLDAALRWWFETRAGLPPPPLGEEEAEARAHGFPDAGGFRAAIWREYRAAMATEDAAATDGTAAPDGAPPRGGG</sequence>
<protein>
    <recommendedName>
        <fullName evidence="2">TfuA-like core domain-containing protein</fullName>
    </recommendedName>
</protein>
<keyword evidence="4" id="KW-1185">Reference proteome</keyword>
<feature type="domain" description="TfuA-like core" evidence="2">
    <location>
        <begin position="51"/>
        <end position="177"/>
    </location>
</feature>
<evidence type="ECO:0000259" key="2">
    <source>
        <dbReference type="Pfam" id="PF07812"/>
    </source>
</evidence>
<dbReference type="InterPro" id="IPR012924">
    <property type="entry name" value="TfuA_core"/>
</dbReference>
<name>A0A1S8D566_9PROT</name>
<evidence type="ECO:0000313" key="3">
    <source>
        <dbReference type="EMBL" id="ONH83483.1"/>
    </source>
</evidence>
<dbReference type="STRING" id="207340.APZ41_009115"/>
<dbReference type="AlphaFoldDB" id="A0A1S8D566"/>
<feature type="region of interest" description="Disordered" evidence="1">
    <location>
        <begin position="444"/>
        <end position="464"/>
    </location>
</feature>
<evidence type="ECO:0000256" key="1">
    <source>
        <dbReference type="SAM" id="MobiDB-lite"/>
    </source>
</evidence>
<comment type="caution">
    <text evidence="3">The sequence shown here is derived from an EMBL/GenBank/DDBJ whole genome shotgun (WGS) entry which is preliminary data.</text>
</comment>
<organism evidence="3 4">
    <name type="scientific">Roseomonas mucosa</name>
    <dbReference type="NCBI Taxonomy" id="207340"/>
    <lineage>
        <taxon>Bacteria</taxon>
        <taxon>Pseudomonadati</taxon>
        <taxon>Pseudomonadota</taxon>
        <taxon>Alphaproteobacteria</taxon>
        <taxon>Acetobacterales</taxon>
        <taxon>Roseomonadaceae</taxon>
        <taxon>Roseomonas</taxon>
    </lineage>
</organism>
<dbReference type="EMBL" id="LLWF02000023">
    <property type="protein sequence ID" value="ONH83483.1"/>
    <property type="molecule type" value="Genomic_DNA"/>
</dbReference>
<proteinExistence type="predicted"/>
<gene>
    <name evidence="3" type="ORF">APZ41_009115</name>
</gene>